<dbReference type="InterPro" id="IPR001650">
    <property type="entry name" value="Helicase_C-like"/>
</dbReference>
<feature type="domain" description="Helicase C-terminal" evidence="11">
    <location>
        <begin position="506"/>
        <end position="595"/>
    </location>
</feature>
<evidence type="ECO:0000256" key="1">
    <source>
        <dbReference type="ARBA" id="ARBA00004123"/>
    </source>
</evidence>
<keyword evidence="7" id="KW-0156">Chromatin regulator</keyword>
<evidence type="ECO:0000313" key="13">
    <source>
        <dbReference type="Proteomes" id="UP000008988"/>
    </source>
</evidence>
<dbReference type="SUPFAM" id="SSF52540">
    <property type="entry name" value="P-loop containing nucleoside triphosphate hydrolases"/>
    <property type="match status" value="2"/>
</dbReference>
<keyword evidence="2" id="KW-0677">Repeat</keyword>
<accession>B5VEJ5</accession>
<dbReference type="GO" id="GO:0003682">
    <property type="term" value="F:chromatin binding"/>
    <property type="evidence" value="ECO:0007669"/>
    <property type="project" value="TreeGrafter"/>
</dbReference>
<dbReference type="CDD" id="cd18793">
    <property type="entry name" value="SF2_C_SNF"/>
    <property type="match status" value="1"/>
</dbReference>
<comment type="subcellular location">
    <subcellularLocation>
        <location evidence="1">Nucleus</location>
    </subcellularLocation>
</comment>
<evidence type="ECO:0000256" key="9">
    <source>
        <dbReference type="SAM" id="MobiDB-lite"/>
    </source>
</evidence>
<evidence type="ECO:0000256" key="8">
    <source>
        <dbReference type="ARBA" id="ARBA00023242"/>
    </source>
</evidence>
<proteinExistence type="predicted"/>
<dbReference type="GO" id="GO:0005634">
    <property type="term" value="C:nucleus"/>
    <property type="evidence" value="ECO:0007669"/>
    <property type="project" value="UniProtKB-SubCell"/>
</dbReference>
<dbReference type="GO" id="GO:0034728">
    <property type="term" value="P:nucleosome organization"/>
    <property type="evidence" value="ECO:0007669"/>
    <property type="project" value="TreeGrafter"/>
</dbReference>
<dbReference type="CDD" id="cd17997">
    <property type="entry name" value="DEXHc_SMARCA1_SMARCA5"/>
    <property type="match status" value="1"/>
</dbReference>
<evidence type="ECO:0000259" key="10">
    <source>
        <dbReference type="PROSITE" id="PS51192"/>
    </source>
</evidence>
<dbReference type="GO" id="GO:0003677">
    <property type="term" value="F:DNA binding"/>
    <property type="evidence" value="ECO:0007669"/>
    <property type="project" value="TreeGrafter"/>
</dbReference>
<comment type="caution">
    <text evidence="12">The sequence shown here is derived from an EMBL/GenBank/DDBJ whole genome shotgun (WGS) entry which is preliminary data.</text>
</comment>
<evidence type="ECO:0000256" key="6">
    <source>
        <dbReference type="ARBA" id="ARBA00022840"/>
    </source>
</evidence>
<dbReference type="InterPro" id="IPR049730">
    <property type="entry name" value="SNF2/RAD54-like_C"/>
</dbReference>
<dbReference type="Gene3D" id="3.40.50.300">
    <property type="entry name" value="P-loop containing nucleotide triphosphate hydrolases"/>
    <property type="match status" value="1"/>
</dbReference>
<dbReference type="PROSITE" id="PS51194">
    <property type="entry name" value="HELICASE_CTER"/>
    <property type="match status" value="1"/>
</dbReference>
<dbReference type="InterPro" id="IPR027417">
    <property type="entry name" value="P-loop_NTPase"/>
</dbReference>
<reference evidence="12 13" key="1">
    <citation type="journal article" date="2008" name="FEMS Yeast Res.">
        <title>Comparative genome analysis of a Saccharomyces cerevisiae wine strain.</title>
        <authorList>
            <person name="Borneman A.R."/>
            <person name="Forgan A.H."/>
            <person name="Pretorius I.S."/>
            <person name="Chambers P.J."/>
        </authorList>
    </citation>
    <scope>NUCLEOTIDE SEQUENCE [LARGE SCALE GENOMIC DNA]</scope>
    <source>
        <strain evidence="12 13">AWRI1631</strain>
    </source>
</reference>
<dbReference type="GO" id="GO:0016887">
    <property type="term" value="F:ATP hydrolysis activity"/>
    <property type="evidence" value="ECO:0007669"/>
    <property type="project" value="TreeGrafter"/>
</dbReference>
<dbReference type="GO" id="GO:0000785">
    <property type="term" value="C:chromatin"/>
    <property type="evidence" value="ECO:0007669"/>
    <property type="project" value="TreeGrafter"/>
</dbReference>
<evidence type="ECO:0000256" key="2">
    <source>
        <dbReference type="ARBA" id="ARBA00022737"/>
    </source>
</evidence>
<dbReference type="InterPro" id="IPR038718">
    <property type="entry name" value="SNF2-like_sf"/>
</dbReference>
<feature type="region of interest" description="Disordered" evidence="9">
    <location>
        <begin position="144"/>
        <end position="177"/>
    </location>
</feature>
<dbReference type="InterPro" id="IPR014001">
    <property type="entry name" value="Helicase_ATP-bd"/>
</dbReference>
<feature type="compositionally biased region" description="Basic residues" evidence="9">
    <location>
        <begin position="147"/>
        <end position="160"/>
    </location>
</feature>
<keyword evidence="4" id="KW-0378">Hydrolase</keyword>
<evidence type="ECO:0000256" key="4">
    <source>
        <dbReference type="ARBA" id="ARBA00022801"/>
    </source>
</evidence>
<dbReference type="PANTHER" id="PTHR45623:SF49">
    <property type="entry name" value="SWI_SNF-RELATED MATRIX-ASSOCIATED ACTIN-DEPENDENT REGULATOR OF CHROMATIN SUBFAMILY A MEMBER 5"/>
    <property type="match status" value="1"/>
</dbReference>
<dbReference type="InterPro" id="IPR000330">
    <property type="entry name" value="SNF2_N"/>
</dbReference>
<dbReference type="GO" id="GO:0004386">
    <property type="term" value="F:helicase activity"/>
    <property type="evidence" value="ECO:0007669"/>
    <property type="project" value="UniProtKB-KW"/>
</dbReference>
<dbReference type="GO" id="GO:0045944">
    <property type="term" value="P:positive regulation of transcription by RNA polymerase II"/>
    <property type="evidence" value="ECO:0007669"/>
    <property type="project" value="UniProtKB-ARBA"/>
</dbReference>
<evidence type="ECO:0000256" key="3">
    <source>
        <dbReference type="ARBA" id="ARBA00022741"/>
    </source>
</evidence>
<feature type="domain" description="Helicase ATP-binding" evidence="10">
    <location>
        <begin position="208"/>
        <end position="373"/>
    </location>
</feature>
<dbReference type="FunFam" id="3.40.50.10810:FF:000002">
    <property type="entry name" value="ISWI chromatin-remodeling complex ATPase CHR11 isoform A"/>
    <property type="match status" value="1"/>
</dbReference>
<dbReference type="AlphaFoldDB" id="B5VEJ5"/>
<dbReference type="Proteomes" id="UP000008988">
    <property type="component" value="Unassembled WGS sequence"/>
</dbReference>
<keyword evidence="3" id="KW-0547">Nucleotide-binding</keyword>
<feature type="non-terminal residue" evidence="12">
    <location>
        <position position="595"/>
    </location>
</feature>
<organism evidence="12 13">
    <name type="scientific">Saccharomyces cerevisiae (strain AWRI1631)</name>
    <name type="common">Baker's yeast</name>
    <dbReference type="NCBI Taxonomy" id="545124"/>
    <lineage>
        <taxon>Eukaryota</taxon>
        <taxon>Fungi</taxon>
        <taxon>Dikarya</taxon>
        <taxon>Ascomycota</taxon>
        <taxon>Saccharomycotina</taxon>
        <taxon>Saccharomycetes</taxon>
        <taxon>Saccharomycetales</taxon>
        <taxon>Saccharomycetaceae</taxon>
        <taxon>Saccharomyces</taxon>
    </lineage>
</organism>
<dbReference type="Pfam" id="PF00271">
    <property type="entry name" value="Helicase_C"/>
    <property type="match status" value="1"/>
</dbReference>
<dbReference type="GO" id="GO:0005524">
    <property type="term" value="F:ATP binding"/>
    <property type="evidence" value="ECO:0007669"/>
    <property type="project" value="UniProtKB-KW"/>
</dbReference>
<sequence length="595" mass="69173">MAYMLAIANFHFFKFYTRMRKKHENNSCNEKDKDENLFKIILAIFLQEKKKYDCISSGSIMTASEEYLENLKPFQVGLPPHDPESNKKRYLLKDANGKKFDLEGTTKRFEHLLSLSGLFKHFIESKAAKDPKFRQVLDVLEENKANGKGKGKHQDVRRRKTEHEEDAELLKEEDSDDDESIEFQFRESPAYVNGQLRPYQIQGVNWLVSLHKNKIAGILADEMGLGKTLQTISFLGYLRYIEKIPGPFLVIAPKSTLNNWLREINRWTPDVNAFILQGDKEERAELIQKKLLGCDFDVVIASYEIIIREKSPLKKINWEYIIIDEAHRIKNEESMLSQVLREFTSRNRLLITGTPLQNNLHELWALLNFLLPDIFSDAQDFDDWFSSESTEEDQDKIVKQLHTVLQPFLLRRIKSDVETSLLPKKELNLYVGMSSMQKKWYKKILEKDLDAVNGSNGSKESKTRLLNIMMQLRKCCNHPYLFDGAEPGPPYTTDEHLVYNAAKLQVLDKLLKKLKEEGSRVLIFSQMSRLLDILEDYCYFRNYEYCRIDGSTAHEDRIQAIDDYNAPDSKKFCFLINDTCSRVSINLTSADVVVL</sequence>
<dbReference type="PANTHER" id="PTHR45623">
    <property type="entry name" value="CHROMODOMAIN-HELICASE-DNA-BINDING PROTEIN 3-RELATED-RELATED"/>
    <property type="match status" value="1"/>
</dbReference>
<dbReference type="SMART" id="SM00487">
    <property type="entry name" value="DEXDc"/>
    <property type="match status" value="1"/>
</dbReference>
<dbReference type="EMBL" id="ABSV01000181">
    <property type="protein sequence ID" value="EDZ73647.1"/>
    <property type="molecule type" value="Genomic_DNA"/>
</dbReference>
<name>B5VEJ5_YEAS6</name>
<dbReference type="OrthoDB" id="5857104at2759"/>
<dbReference type="Gene3D" id="3.40.50.10810">
    <property type="entry name" value="Tandem AAA-ATPase domain"/>
    <property type="match status" value="1"/>
</dbReference>
<evidence type="ECO:0000256" key="5">
    <source>
        <dbReference type="ARBA" id="ARBA00022806"/>
    </source>
</evidence>
<feature type="compositionally biased region" description="Acidic residues" evidence="9">
    <location>
        <begin position="164"/>
        <end position="177"/>
    </location>
</feature>
<protein>
    <submittedName>
        <fullName evidence="12">YBR245Cp-like protein</fullName>
    </submittedName>
</protein>
<dbReference type="PROSITE" id="PS51192">
    <property type="entry name" value="HELICASE_ATP_BIND_1"/>
    <property type="match status" value="1"/>
</dbReference>
<keyword evidence="6" id="KW-0067">ATP-binding</keyword>
<gene>
    <name evidence="12" type="ORF">AWRI1631_23210</name>
</gene>
<dbReference type="InterPro" id="IPR044754">
    <property type="entry name" value="Isw1/2_DEXHc"/>
</dbReference>
<dbReference type="GO" id="GO:0042393">
    <property type="term" value="F:histone binding"/>
    <property type="evidence" value="ECO:0007669"/>
    <property type="project" value="TreeGrafter"/>
</dbReference>
<dbReference type="Pfam" id="PF00176">
    <property type="entry name" value="SNF2-rel_dom"/>
    <property type="match status" value="1"/>
</dbReference>
<evidence type="ECO:0000256" key="7">
    <source>
        <dbReference type="ARBA" id="ARBA00022853"/>
    </source>
</evidence>
<keyword evidence="8" id="KW-0539">Nucleus</keyword>
<keyword evidence="5" id="KW-0347">Helicase</keyword>
<evidence type="ECO:0000259" key="11">
    <source>
        <dbReference type="PROSITE" id="PS51194"/>
    </source>
</evidence>
<evidence type="ECO:0000313" key="12">
    <source>
        <dbReference type="EMBL" id="EDZ73647.1"/>
    </source>
</evidence>
<dbReference type="GO" id="GO:0140658">
    <property type="term" value="F:ATP-dependent chromatin remodeler activity"/>
    <property type="evidence" value="ECO:0007669"/>
    <property type="project" value="TreeGrafter"/>
</dbReference>